<dbReference type="EMBL" id="CP024847">
    <property type="protein sequence ID" value="AUR51315.1"/>
    <property type="molecule type" value="Genomic_DNA"/>
</dbReference>
<evidence type="ECO:0000313" key="2">
    <source>
        <dbReference type="EMBL" id="AUR51315.1"/>
    </source>
</evidence>
<dbReference type="KEGG" id="nba:CUN60_03030"/>
<dbReference type="Proteomes" id="UP000236655">
    <property type="component" value="Chromosome"/>
</dbReference>
<evidence type="ECO:0000313" key="3">
    <source>
        <dbReference type="Proteomes" id="UP000236655"/>
    </source>
</evidence>
<dbReference type="InterPro" id="IPR029058">
    <property type="entry name" value="AB_hydrolase_fold"/>
</dbReference>
<protein>
    <recommendedName>
        <fullName evidence="1">AB hydrolase-1 domain-containing protein</fullName>
    </recommendedName>
</protein>
<dbReference type="OrthoDB" id="8562572at2"/>
<proteinExistence type="predicted"/>
<organism evidence="2 3">
    <name type="scientific">Aquella oligotrophica</name>
    <dbReference type="NCBI Taxonomy" id="2067065"/>
    <lineage>
        <taxon>Bacteria</taxon>
        <taxon>Pseudomonadati</taxon>
        <taxon>Pseudomonadota</taxon>
        <taxon>Betaproteobacteria</taxon>
        <taxon>Neisseriales</taxon>
        <taxon>Neisseriaceae</taxon>
        <taxon>Aquella</taxon>
    </lineage>
</organism>
<dbReference type="InterPro" id="IPR000073">
    <property type="entry name" value="AB_hydrolase_1"/>
</dbReference>
<dbReference type="InterPro" id="IPR050266">
    <property type="entry name" value="AB_hydrolase_sf"/>
</dbReference>
<dbReference type="Gene3D" id="3.40.50.1820">
    <property type="entry name" value="alpha/beta hydrolase"/>
    <property type="match status" value="1"/>
</dbReference>
<dbReference type="SUPFAM" id="SSF53474">
    <property type="entry name" value="alpha/beta-Hydrolases"/>
    <property type="match status" value="1"/>
</dbReference>
<sequence length="252" mass="29203">MKEIYLNNSDSEITLIFLHGWCLSPESFREQINYFRRNYSILAPDYSELVGDMSVSQDRLLLEIVERISKRISQLNLSKVIFIGHSMGGIIALQLAARFIKVTFASIIIDTTMPSSIKQQKVFRDFLASLSTGNQEEQIRGFISRRMYNLQLDDRDRVNLIIKEMVDKWSKFPERFNQLLYQAVLFDSEAALRILKMPLMYLGGTPPCGDIEKLQQIKRDIIIKSLPCGHFIMNNLPQDLNLTVEKFIFNII</sequence>
<name>A0A2I7N529_9NEIS</name>
<dbReference type="PANTHER" id="PTHR43798">
    <property type="entry name" value="MONOACYLGLYCEROL LIPASE"/>
    <property type="match status" value="1"/>
</dbReference>
<dbReference type="AlphaFoldDB" id="A0A2I7N529"/>
<gene>
    <name evidence="2" type="ORF">CUN60_03030</name>
</gene>
<dbReference type="Pfam" id="PF12697">
    <property type="entry name" value="Abhydrolase_6"/>
    <property type="match status" value="1"/>
</dbReference>
<feature type="domain" description="AB hydrolase-1" evidence="1">
    <location>
        <begin position="15"/>
        <end position="234"/>
    </location>
</feature>
<reference evidence="3" key="1">
    <citation type="submission" date="2017-11" db="EMBL/GenBank/DDBJ databases">
        <authorList>
            <person name="Chan K.G."/>
            <person name="Lee L.S."/>
        </authorList>
    </citation>
    <scope>NUCLEOTIDE SEQUENCE [LARGE SCALE GENOMIC DNA]</scope>
    <source>
        <strain evidence="3">DSM 100970</strain>
    </source>
</reference>
<evidence type="ECO:0000259" key="1">
    <source>
        <dbReference type="Pfam" id="PF12697"/>
    </source>
</evidence>
<accession>A0A2I7N529</accession>
<dbReference type="RefSeq" id="WP_102950615.1">
    <property type="nucleotide sequence ID" value="NZ_CP024847.1"/>
</dbReference>
<keyword evidence="3" id="KW-1185">Reference proteome</keyword>